<protein>
    <submittedName>
        <fullName evidence="1">Uncharacterized protein</fullName>
    </submittedName>
</protein>
<reference evidence="1 2" key="1">
    <citation type="submission" date="2017-02" db="EMBL/GenBank/DDBJ databases">
        <authorList>
            <person name="Peterson S.W."/>
        </authorList>
    </citation>
    <scope>NUCLEOTIDE SEQUENCE [LARGE SCALE GENOMIC DNA]</scope>
    <source>
        <strain evidence="1 2">SRS1_H2-8</strain>
    </source>
</reference>
<accession>A0A2N8UKK8</accession>
<evidence type="ECO:0000313" key="1">
    <source>
        <dbReference type="EMBL" id="SJX65445.1"/>
    </source>
</evidence>
<gene>
    <name evidence="1" type="ORF">SRS1_15715</name>
</gene>
<name>A0A2N8UKK8_9BASI</name>
<dbReference type="AlphaFoldDB" id="A0A2N8UKK8"/>
<proteinExistence type="predicted"/>
<sequence length="453" mass="49905">MPTNVRPLTGKGKAYEGPQTRVQMAGRVLTYFSAAFIGLSLLCSLAPAGSSSSSSSSSSGPRRGFYSTPSGRCDPFSLPGWVDWSIGTNDLPAWRTFDPACSTTNLLGTLISTLNIQQKDPSKIAPHAVHALAAESSSVDELRAFVQNRTVLLIGDHQVDQALVAHFCALTGHTVQAVDKAHPWGSSLNAVPPKHGFTPIKNNAPLAHYCYVPEYDFLLTSVYSYGADTFDSWRGEDLYNAPGLFEDRVTDLFQPYLRDIASSAHTSPALPLPRSKPEPDLILFNSGLWDLARWARYDIDTGVGLLENLSEERIMWWRSRMVDMLGSVRKAWRHTRIVWRNTAYPLASEATTVEAFLGIEGERRKNHPLYHANRIAQLNGAHKSALDVHGDDVVKGERSRSARMPSDVVGMEFAQVLMGQDQHSLNPLAPSQLPCGALFAEMVLWHLRDAVQP</sequence>
<dbReference type="EMBL" id="LT795070">
    <property type="protein sequence ID" value="SJX65445.1"/>
    <property type="molecule type" value="Genomic_DNA"/>
</dbReference>
<organism evidence="1 2">
    <name type="scientific">Sporisorium reilianum f. sp. reilianum</name>
    <dbReference type="NCBI Taxonomy" id="72559"/>
    <lineage>
        <taxon>Eukaryota</taxon>
        <taxon>Fungi</taxon>
        <taxon>Dikarya</taxon>
        <taxon>Basidiomycota</taxon>
        <taxon>Ustilaginomycotina</taxon>
        <taxon>Ustilaginomycetes</taxon>
        <taxon>Ustilaginales</taxon>
        <taxon>Ustilaginaceae</taxon>
        <taxon>Sporisorium</taxon>
    </lineage>
</organism>
<evidence type="ECO:0000313" key="2">
    <source>
        <dbReference type="Proteomes" id="UP000239563"/>
    </source>
</evidence>
<dbReference type="Proteomes" id="UP000239563">
    <property type="component" value="Chromosome XVII"/>
</dbReference>